<name>A0ABQ1HZI7_9ALTE</name>
<accession>A0ABQ1HZI7</accession>
<comment type="caution">
    <text evidence="1">The sequence shown here is derived from an EMBL/GenBank/DDBJ whole genome shotgun (WGS) entry which is preliminary data.</text>
</comment>
<evidence type="ECO:0008006" key="3">
    <source>
        <dbReference type="Google" id="ProtNLM"/>
    </source>
</evidence>
<dbReference type="EMBL" id="BMDY01000007">
    <property type="protein sequence ID" value="GGB02084.1"/>
    <property type="molecule type" value="Genomic_DNA"/>
</dbReference>
<sequence length="100" mass="11240">MRKMDKPRERAIVAALTEVCETAKAANSEFAWISHKVNYQRFPDSLQLICAYRQPQHLASAIGAGETQAISQQIVQALAQRGISLTKPQRQVRFISEQQS</sequence>
<proteinExistence type="predicted"/>
<evidence type="ECO:0000313" key="2">
    <source>
        <dbReference type="Proteomes" id="UP000651977"/>
    </source>
</evidence>
<protein>
    <recommendedName>
        <fullName evidence="3">Fis family transcriptional regulator</fullName>
    </recommendedName>
</protein>
<dbReference type="Proteomes" id="UP000651977">
    <property type="component" value="Unassembled WGS sequence"/>
</dbReference>
<reference evidence="2" key="1">
    <citation type="journal article" date="2019" name="Int. J. Syst. Evol. Microbiol.">
        <title>The Global Catalogue of Microorganisms (GCM) 10K type strain sequencing project: providing services to taxonomists for standard genome sequencing and annotation.</title>
        <authorList>
            <consortium name="The Broad Institute Genomics Platform"/>
            <consortium name="The Broad Institute Genome Sequencing Center for Infectious Disease"/>
            <person name="Wu L."/>
            <person name="Ma J."/>
        </authorList>
    </citation>
    <scope>NUCLEOTIDE SEQUENCE [LARGE SCALE GENOMIC DNA]</scope>
    <source>
        <strain evidence="2">CGMCC 1.10131</strain>
    </source>
</reference>
<gene>
    <name evidence="1" type="ORF">GCM10007414_14170</name>
</gene>
<evidence type="ECO:0000313" key="1">
    <source>
        <dbReference type="EMBL" id="GGB02084.1"/>
    </source>
</evidence>
<organism evidence="1 2">
    <name type="scientific">Agarivorans gilvus</name>
    <dbReference type="NCBI Taxonomy" id="680279"/>
    <lineage>
        <taxon>Bacteria</taxon>
        <taxon>Pseudomonadati</taxon>
        <taxon>Pseudomonadota</taxon>
        <taxon>Gammaproteobacteria</taxon>
        <taxon>Alteromonadales</taxon>
        <taxon>Alteromonadaceae</taxon>
        <taxon>Agarivorans</taxon>
    </lineage>
</organism>
<keyword evidence="2" id="KW-1185">Reference proteome</keyword>
<dbReference type="RefSeq" id="WP_055734479.1">
    <property type="nucleotide sequence ID" value="NZ_BMDY01000007.1"/>
</dbReference>